<dbReference type="Gene3D" id="3.90.1510.10">
    <property type="entry name" value="Glycerate kinase, domain 2"/>
    <property type="match status" value="1"/>
</dbReference>
<dbReference type="InterPro" id="IPR036129">
    <property type="entry name" value="Glycerate_kinase_sf"/>
</dbReference>
<dbReference type="EMBL" id="JBHLTP010000011">
    <property type="protein sequence ID" value="MFC0524721.1"/>
    <property type="molecule type" value="Genomic_DNA"/>
</dbReference>
<dbReference type="RefSeq" id="WP_377348993.1">
    <property type="nucleotide sequence ID" value="NZ_JBHLTP010000011.1"/>
</dbReference>
<dbReference type="InterPro" id="IPR004381">
    <property type="entry name" value="Glycerate_kinase"/>
</dbReference>
<evidence type="ECO:0000256" key="1">
    <source>
        <dbReference type="ARBA" id="ARBA00006284"/>
    </source>
</evidence>
<dbReference type="Proteomes" id="UP001589836">
    <property type="component" value="Unassembled WGS sequence"/>
</dbReference>
<gene>
    <name evidence="5" type="ORF">ACFFGV_14180</name>
</gene>
<dbReference type="InterPro" id="IPR018193">
    <property type="entry name" value="Glyc_kinase_flavodox-like_fold"/>
</dbReference>
<evidence type="ECO:0000256" key="3">
    <source>
        <dbReference type="ARBA" id="ARBA00022777"/>
    </source>
</evidence>
<dbReference type="NCBIfam" id="TIGR00045">
    <property type="entry name" value="glycerate kinase"/>
    <property type="match status" value="1"/>
</dbReference>
<dbReference type="PIRSF" id="PIRSF006078">
    <property type="entry name" value="GlxK"/>
    <property type="match status" value="1"/>
</dbReference>
<organism evidence="5 6">
    <name type="scientific">Pontibacillus salicampi</name>
    <dbReference type="NCBI Taxonomy" id="1449801"/>
    <lineage>
        <taxon>Bacteria</taxon>
        <taxon>Bacillati</taxon>
        <taxon>Bacillota</taxon>
        <taxon>Bacilli</taxon>
        <taxon>Bacillales</taxon>
        <taxon>Bacillaceae</taxon>
        <taxon>Pontibacillus</taxon>
    </lineage>
</organism>
<dbReference type="PANTHER" id="PTHR21599:SF0">
    <property type="entry name" value="GLYCERATE KINASE"/>
    <property type="match status" value="1"/>
</dbReference>
<dbReference type="InterPro" id="IPR018197">
    <property type="entry name" value="Glycerate_kinase_RE-like"/>
</dbReference>
<dbReference type="PANTHER" id="PTHR21599">
    <property type="entry name" value="GLYCERATE KINASE"/>
    <property type="match status" value="1"/>
</dbReference>
<comment type="similarity">
    <text evidence="1 4">Belongs to the glycerate kinase type-1 family.</text>
</comment>
<dbReference type="Pfam" id="PF02595">
    <property type="entry name" value="Gly_kinase"/>
    <property type="match status" value="1"/>
</dbReference>
<proteinExistence type="inferred from homology"/>
<evidence type="ECO:0000256" key="4">
    <source>
        <dbReference type="PIRNR" id="PIRNR006078"/>
    </source>
</evidence>
<evidence type="ECO:0000313" key="5">
    <source>
        <dbReference type="EMBL" id="MFC0524721.1"/>
    </source>
</evidence>
<reference evidence="5 6" key="1">
    <citation type="submission" date="2024-09" db="EMBL/GenBank/DDBJ databases">
        <authorList>
            <person name="Sun Q."/>
            <person name="Mori K."/>
        </authorList>
    </citation>
    <scope>NUCLEOTIDE SEQUENCE [LARGE SCALE GENOMIC DNA]</scope>
    <source>
        <strain evidence="5 6">NCAIM B.02529</strain>
    </source>
</reference>
<sequence>MKIIVAPDSFKGSISSTEAAAAIHRGLLAGSSNLDITSIPMADGGEGTVEALTMILEGRLIKKEVTDPLGRRVNASYGWVESSKTAIVETAAASGLPLLTKEELHPLSATTYGTGELLEDALDRGAETIILGLGGSATVDAGTGCFQALGATFHNAKGERLDMNGRELGNVASINTNQLHNRVQNVHWIIASDVTNPLLGEEGAVSVFGPQKGVQQEQQEAFESNMTHYADVLEAHLGQKLRDKEGSGAAGGFGFTLYGLLPHSTVQSGFQLIAQWSHLHERIKGADLVLTGEGKLDEQSLYGKVPVGIARIAKTYNVPCVAFAGTIEGDVSGSKQEGLLTVLPIVDAPMSLEEAMERGDMLLQRAATRFMEIRKLDTNNTLGEVTP</sequence>
<keyword evidence="3 4" id="KW-0418">Kinase</keyword>
<accession>A0ABV6LQN5</accession>
<dbReference type="Gene3D" id="3.40.50.10350">
    <property type="entry name" value="Glycerate kinase, domain 1"/>
    <property type="match status" value="1"/>
</dbReference>
<evidence type="ECO:0000256" key="2">
    <source>
        <dbReference type="ARBA" id="ARBA00022679"/>
    </source>
</evidence>
<dbReference type="SUPFAM" id="SSF110738">
    <property type="entry name" value="Glycerate kinase I"/>
    <property type="match status" value="1"/>
</dbReference>
<keyword evidence="6" id="KW-1185">Reference proteome</keyword>
<protein>
    <submittedName>
        <fullName evidence="5">Glycerate kinase</fullName>
    </submittedName>
</protein>
<name>A0ABV6LQN5_9BACI</name>
<evidence type="ECO:0000313" key="6">
    <source>
        <dbReference type="Proteomes" id="UP001589836"/>
    </source>
</evidence>
<dbReference type="GO" id="GO:0016301">
    <property type="term" value="F:kinase activity"/>
    <property type="evidence" value="ECO:0007669"/>
    <property type="project" value="UniProtKB-KW"/>
</dbReference>
<comment type="caution">
    <text evidence="5">The sequence shown here is derived from an EMBL/GenBank/DDBJ whole genome shotgun (WGS) entry which is preliminary data.</text>
</comment>
<keyword evidence="2 4" id="KW-0808">Transferase</keyword>